<dbReference type="InterPro" id="IPR005368">
    <property type="entry name" value="UPF0175"/>
</dbReference>
<dbReference type="Pfam" id="PF03683">
    <property type="entry name" value="UPF0175"/>
    <property type="match status" value="1"/>
</dbReference>
<evidence type="ECO:0000313" key="2">
    <source>
        <dbReference type="EMBL" id="MBD8525975.1"/>
    </source>
</evidence>
<evidence type="ECO:0000256" key="1">
    <source>
        <dbReference type="ARBA" id="ARBA00009981"/>
    </source>
</evidence>
<gene>
    <name evidence="2" type="ORF">IFO71_09480</name>
</gene>
<dbReference type="EMBL" id="JACYTR010000015">
    <property type="protein sequence ID" value="MBD8525975.1"/>
    <property type="molecule type" value="Genomic_DNA"/>
</dbReference>
<reference evidence="2 3" key="1">
    <citation type="submission" date="2020-09" db="EMBL/GenBank/DDBJ databases">
        <title>Pseudoxanthomonas sp. CAU 1598 isolated from sand of Yaerae Beach.</title>
        <authorList>
            <person name="Kim W."/>
        </authorList>
    </citation>
    <scope>NUCLEOTIDE SEQUENCE [LARGE SCALE GENOMIC DNA]</scope>
    <source>
        <strain evidence="2 3">CAU 1598</strain>
    </source>
</reference>
<protein>
    <submittedName>
        <fullName evidence="2">Type II toxin-antitoxin system prevent-host-death family antitoxin</fullName>
    </submittedName>
</protein>
<proteinExistence type="inferred from homology"/>
<dbReference type="InterPro" id="IPR036165">
    <property type="entry name" value="YefM-like_sf"/>
</dbReference>
<evidence type="ECO:0000313" key="3">
    <source>
        <dbReference type="Proteomes" id="UP000613768"/>
    </source>
</evidence>
<sequence length="113" mass="12418">METYTVRDLRDRTGELIKGAEAGHLALMTKHGRPVIVALPFDQKLLEQGVMVSLAVRLFDEGVVTQGQAAKLAGLSLAEFFAACASHQVPVVRYEAGELDVELKAFDADHRRR</sequence>
<dbReference type="Proteomes" id="UP000613768">
    <property type="component" value="Unassembled WGS sequence"/>
</dbReference>
<name>A0AAW3ZIT3_9GAMM</name>
<comment type="similarity">
    <text evidence="1">Belongs to the phD/YefM antitoxin family.</text>
</comment>
<dbReference type="SUPFAM" id="SSF143120">
    <property type="entry name" value="YefM-like"/>
    <property type="match status" value="1"/>
</dbReference>
<accession>A0AAW3ZIT3</accession>
<dbReference type="RefSeq" id="WP_192029394.1">
    <property type="nucleotide sequence ID" value="NZ_JACYTR010000015.1"/>
</dbReference>
<keyword evidence="3" id="KW-1185">Reference proteome</keyword>
<comment type="caution">
    <text evidence="2">The sequence shown here is derived from an EMBL/GenBank/DDBJ whole genome shotgun (WGS) entry which is preliminary data.</text>
</comment>
<organism evidence="2 3">
    <name type="scientific">Pseudomarimonas arenosa</name>
    <dbReference type="NCBI Taxonomy" id="2774145"/>
    <lineage>
        <taxon>Bacteria</taxon>
        <taxon>Pseudomonadati</taxon>
        <taxon>Pseudomonadota</taxon>
        <taxon>Gammaproteobacteria</taxon>
        <taxon>Lysobacterales</taxon>
        <taxon>Lysobacteraceae</taxon>
        <taxon>Pseudomarimonas</taxon>
    </lineage>
</organism>
<dbReference type="AlphaFoldDB" id="A0AAW3ZIT3"/>
<dbReference type="NCBIfam" id="TIGR01552">
    <property type="entry name" value="phd_fam"/>
    <property type="match status" value="1"/>
</dbReference>